<proteinExistence type="predicted"/>
<dbReference type="PANTHER" id="PTHR34980:SF2">
    <property type="entry name" value="INNER MEMBRANE PROTEIN YHAH-RELATED"/>
    <property type="match status" value="1"/>
</dbReference>
<keyword evidence="3" id="KW-1185">Reference proteome</keyword>
<feature type="transmembrane region" description="Helical" evidence="1">
    <location>
        <begin position="23"/>
        <end position="43"/>
    </location>
</feature>
<dbReference type="RefSeq" id="WP_242330773.1">
    <property type="nucleotide sequence ID" value="NZ_CP071872.1"/>
</dbReference>
<sequence>MNWYLEVLKKYAVFSGRARRKEYWMFTLFHVIALIVLMIVDFAAGTTPLIYGLYALATFLPSLGVTVRRLHDTDRSGWFIFIGAIPLVGFIILLVFLAGEGKPAENKHGANPKFATAA</sequence>
<reference evidence="2 3" key="1">
    <citation type="submission" date="2021-03" db="EMBL/GenBank/DDBJ databases">
        <title>Complete genome of Streptomyces formicae strain 1H-GS9 (DSM 100524).</title>
        <authorList>
            <person name="Atanasov K.E."/>
            <person name="Altabella T."/>
            <person name="Ferrer A."/>
        </authorList>
    </citation>
    <scope>NUCLEOTIDE SEQUENCE [LARGE SCALE GENOMIC DNA]</scope>
    <source>
        <strain evidence="2 3">1H-GS9</strain>
    </source>
</reference>
<dbReference type="Proteomes" id="UP000828924">
    <property type="component" value="Chromosome"/>
</dbReference>
<gene>
    <name evidence="2" type="ORF">J4032_12070</name>
</gene>
<dbReference type="InterPro" id="IPR008523">
    <property type="entry name" value="DUF805"/>
</dbReference>
<dbReference type="PANTHER" id="PTHR34980">
    <property type="entry name" value="INNER MEMBRANE PROTEIN-RELATED-RELATED"/>
    <property type="match status" value="1"/>
</dbReference>
<organism evidence="2 3">
    <name type="scientific">Streptomyces formicae</name>
    <dbReference type="NCBI Taxonomy" id="1616117"/>
    <lineage>
        <taxon>Bacteria</taxon>
        <taxon>Bacillati</taxon>
        <taxon>Actinomycetota</taxon>
        <taxon>Actinomycetes</taxon>
        <taxon>Kitasatosporales</taxon>
        <taxon>Streptomycetaceae</taxon>
        <taxon>Streptomyces</taxon>
    </lineage>
</organism>
<dbReference type="EMBL" id="CP071872">
    <property type="protein sequence ID" value="UNM12175.1"/>
    <property type="molecule type" value="Genomic_DNA"/>
</dbReference>
<feature type="transmembrane region" description="Helical" evidence="1">
    <location>
        <begin position="79"/>
        <end position="99"/>
    </location>
</feature>
<evidence type="ECO:0000256" key="1">
    <source>
        <dbReference type="SAM" id="Phobius"/>
    </source>
</evidence>
<keyword evidence="1" id="KW-0472">Membrane</keyword>
<name>A0ABY3WJ53_9ACTN</name>
<dbReference type="Pfam" id="PF05656">
    <property type="entry name" value="DUF805"/>
    <property type="match status" value="1"/>
</dbReference>
<evidence type="ECO:0000313" key="2">
    <source>
        <dbReference type="EMBL" id="UNM12175.1"/>
    </source>
</evidence>
<accession>A0ABY3WJ53</accession>
<keyword evidence="1" id="KW-1133">Transmembrane helix</keyword>
<evidence type="ECO:0000313" key="3">
    <source>
        <dbReference type="Proteomes" id="UP000828924"/>
    </source>
</evidence>
<keyword evidence="1" id="KW-0812">Transmembrane</keyword>
<feature type="transmembrane region" description="Helical" evidence="1">
    <location>
        <begin position="49"/>
        <end position="67"/>
    </location>
</feature>
<protein>
    <submittedName>
        <fullName evidence="2">DUF805 domain-containing protein</fullName>
    </submittedName>
</protein>